<evidence type="ECO:0000256" key="5">
    <source>
        <dbReference type="ARBA" id="ARBA00022801"/>
    </source>
</evidence>
<dbReference type="PROSITE" id="PS51327">
    <property type="entry name" value="DICER_DSRBF"/>
    <property type="match status" value="1"/>
</dbReference>
<feature type="domain" description="Dicer dsRNA-binding fold" evidence="13">
    <location>
        <begin position="633"/>
        <end position="728"/>
    </location>
</feature>
<evidence type="ECO:0000313" key="15">
    <source>
        <dbReference type="Proteomes" id="UP001217089"/>
    </source>
</evidence>
<comment type="similarity">
    <text evidence="9">Belongs to the helicase family. Dicer subfamily.</text>
</comment>
<dbReference type="PANTHER" id="PTHR14950:SF37">
    <property type="entry name" value="ENDORIBONUCLEASE DICER"/>
    <property type="match status" value="1"/>
</dbReference>
<dbReference type="SUPFAM" id="SSF52540">
    <property type="entry name" value="P-loop containing nucleoside triphosphate hydrolases"/>
    <property type="match status" value="1"/>
</dbReference>
<dbReference type="SMART" id="SM00487">
    <property type="entry name" value="DEXDc"/>
    <property type="match status" value="1"/>
</dbReference>
<dbReference type="Gene3D" id="3.30.160.380">
    <property type="entry name" value="Dicer dimerisation domain"/>
    <property type="match status" value="1"/>
</dbReference>
<proteinExistence type="inferred from homology"/>
<organism evidence="14 15">
    <name type="scientific">Tegillarca granosa</name>
    <name type="common">Malaysian cockle</name>
    <name type="synonym">Anadara granosa</name>
    <dbReference type="NCBI Taxonomy" id="220873"/>
    <lineage>
        <taxon>Eukaryota</taxon>
        <taxon>Metazoa</taxon>
        <taxon>Spiralia</taxon>
        <taxon>Lophotrochozoa</taxon>
        <taxon>Mollusca</taxon>
        <taxon>Bivalvia</taxon>
        <taxon>Autobranchia</taxon>
        <taxon>Pteriomorphia</taxon>
        <taxon>Arcoida</taxon>
        <taxon>Arcoidea</taxon>
        <taxon>Arcidae</taxon>
        <taxon>Tegillarca</taxon>
    </lineage>
</organism>
<keyword evidence="8" id="KW-0464">Manganese</keyword>
<dbReference type="Pfam" id="PF03368">
    <property type="entry name" value="Dicer_dimer"/>
    <property type="match status" value="1"/>
</dbReference>
<evidence type="ECO:0000256" key="8">
    <source>
        <dbReference type="ARBA" id="ARBA00023211"/>
    </source>
</evidence>
<comment type="caution">
    <text evidence="14">The sequence shown here is derived from an EMBL/GenBank/DDBJ whole genome shotgun (WGS) entry which is preliminary data.</text>
</comment>
<dbReference type="Pfam" id="PF04851">
    <property type="entry name" value="ResIII"/>
    <property type="match status" value="1"/>
</dbReference>
<evidence type="ECO:0000256" key="3">
    <source>
        <dbReference type="ARBA" id="ARBA00022723"/>
    </source>
</evidence>
<dbReference type="PROSITE" id="PS51192">
    <property type="entry name" value="HELICASE_ATP_BIND_1"/>
    <property type="match status" value="1"/>
</dbReference>
<gene>
    <name evidence="14" type="ORF">KUTeg_013644</name>
</gene>
<dbReference type="SMART" id="SM00490">
    <property type="entry name" value="HELICc"/>
    <property type="match status" value="1"/>
</dbReference>
<evidence type="ECO:0000259" key="12">
    <source>
        <dbReference type="PROSITE" id="PS51194"/>
    </source>
</evidence>
<dbReference type="Pfam" id="PF20930">
    <property type="entry name" value="Dicer_PBD"/>
    <property type="match status" value="1"/>
</dbReference>
<keyword evidence="15" id="KW-1185">Reference proteome</keyword>
<feature type="domain" description="Helicase ATP-binding" evidence="11">
    <location>
        <begin position="36"/>
        <end position="175"/>
    </location>
</feature>
<dbReference type="PROSITE" id="PS51194">
    <property type="entry name" value="HELICASE_CTER"/>
    <property type="match status" value="1"/>
</dbReference>
<dbReference type="InterPro" id="IPR005034">
    <property type="entry name" value="Dicer_dimerisation"/>
</dbReference>
<dbReference type="EMBL" id="JARBDR010000657">
    <property type="protein sequence ID" value="KAJ8308770.1"/>
    <property type="molecule type" value="Genomic_DNA"/>
</dbReference>
<evidence type="ECO:0000256" key="6">
    <source>
        <dbReference type="ARBA" id="ARBA00022842"/>
    </source>
</evidence>
<keyword evidence="4" id="KW-0677">Repeat</keyword>
<evidence type="ECO:0000256" key="10">
    <source>
        <dbReference type="SAM" id="MobiDB-lite"/>
    </source>
</evidence>
<comment type="cofactor">
    <cofactor evidence="1">
        <name>Mn(2+)</name>
        <dbReference type="ChEBI" id="CHEBI:29035"/>
    </cofactor>
</comment>
<evidence type="ECO:0000313" key="14">
    <source>
        <dbReference type="EMBL" id="KAJ8308770.1"/>
    </source>
</evidence>
<dbReference type="InterPro" id="IPR038248">
    <property type="entry name" value="Dicer_dimer_sf"/>
</dbReference>
<keyword evidence="5" id="KW-0378">Hydrolase</keyword>
<dbReference type="InterPro" id="IPR006935">
    <property type="entry name" value="Helicase/UvrB_N"/>
</dbReference>
<evidence type="ECO:0000259" key="13">
    <source>
        <dbReference type="PROSITE" id="PS51327"/>
    </source>
</evidence>
<accession>A0ABQ9EY61</accession>
<feature type="compositionally biased region" description="Basic and acidic residues" evidence="10">
    <location>
        <begin position="1"/>
        <end position="21"/>
    </location>
</feature>
<evidence type="ECO:0000256" key="2">
    <source>
        <dbReference type="ARBA" id="ARBA00022722"/>
    </source>
</evidence>
<dbReference type="InterPro" id="IPR048512">
    <property type="entry name" value="Dicer_platform"/>
</dbReference>
<keyword evidence="2" id="KW-0540">Nuclease</keyword>
<evidence type="ECO:0000256" key="1">
    <source>
        <dbReference type="ARBA" id="ARBA00001936"/>
    </source>
</evidence>
<keyword evidence="9" id="KW-0694">RNA-binding</keyword>
<keyword evidence="3" id="KW-0479">Metal-binding</keyword>
<evidence type="ECO:0000259" key="11">
    <source>
        <dbReference type="PROSITE" id="PS51192"/>
    </source>
</evidence>
<keyword evidence="6" id="KW-0460">Magnesium</keyword>
<feature type="region of interest" description="Disordered" evidence="10">
    <location>
        <begin position="1"/>
        <end position="24"/>
    </location>
</feature>
<dbReference type="PANTHER" id="PTHR14950">
    <property type="entry name" value="DICER-RELATED"/>
    <property type="match status" value="1"/>
</dbReference>
<evidence type="ECO:0000256" key="4">
    <source>
        <dbReference type="ARBA" id="ARBA00022737"/>
    </source>
</evidence>
<dbReference type="Gene3D" id="3.40.50.300">
    <property type="entry name" value="P-loop containing nucleotide triphosphate hydrolases"/>
    <property type="match status" value="2"/>
</dbReference>
<dbReference type="InterPro" id="IPR001650">
    <property type="entry name" value="Helicase_C-like"/>
</dbReference>
<reference evidence="14 15" key="1">
    <citation type="submission" date="2022-12" db="EMBL/GenBank/DDBJ databases">
        <title>Chromosome-level genome of Tegillarca granosa.</title>
        <authorList>
            <person name="Kim J."/>
        </authorList>
    </citation>
    <scope>NUCLEOTIDE SEQUENCE [LARGE SCALE GENOMIC DNA]</scope>
    <source>
        <strain evidence="14">Teg-2019</strain>
        <tissue evidence="14">Adductor muscle</tissue>
    </source>
</reference>
<feature type="domain" description="Helicase C-terminal" evidence="12">
    <location>
        <begin position="412"/>
        <end position="601"/>
    </location>
</feature>
<dbReference type="InterPro" id="IPR027417">
    <property type="entry name" value="P-loop_NTPase"/>
</dbReference>
<protein>
    <submittedName>
        <fullName evidence="14">Uncharacterized protein</fullName>
    </submittedName>
</protein>
<evidence type="ECO:0000256" key="7">
    <source>
        <dbReference type="ARBA" id="ARBA00023158"/>
    </source>
</evidence>
<dbReference type="InterPro" id="IPR014001">
    <property type="entry name" value="Helicase_ATP-bd"/>
</dbReference>
<sequence length="856" mass="98274">MTGRPRLENPRRLPRHLRNEDIPSNTFTPRAYQVELLDSAIKRNSIICLGSSTGKTFIAVMVLRELSHQVRPPLTQNGKRSVFLVNNESHLSEKAKIIEHHTDLNIGSYTTEQNTDDWSSEKWGQEINSKHILVTTPKIFYSLLAHGHLNCPQLNVVVFEDCHLATSDEFHNKILDYLHSKCLDPLLLEKSVVSLEEKLKCTAETSSLVISERYGIKPKEIIFECDNYEDTTGMVESLGDILERSFEFLQECNILLDEDKDDDDRDPTQIPKTAISECLNILYKLGPWCAAHIAQMLVTQIEKIDKHERVSIHKTFLKYCATQLRLISTMFEQDFKPDYDVEELLTYTTPKVRKLINHLRKFKPNCDFMIISSEEMDDEELDDMDNDSFMSDDSDFIDTDDDEHDEKSRSPKLIHIAVKKENEETEVNKKTFDPLFTEDNPYLCGIVFVDHRYVALALNKFIEEVCSWDEQLCFIKSQQISAHSQKGSAAKKEGGKIYKKQEEILRKFRLQEINLLISTNVLEDGIDLPKCNLVVKFDSPKDYRSYCQSKGRARARDAEYVLMVEEYALESFRKDIQMYKGIEQILIGRGRAKDDTDDDIGIYISEEEEHKYEDILPPYSAGEGCPSVSLSNSLALINRYCAKLPSDAFTHLTPHCTIQQISQDGNPMYIAKLRLPINSPIKNELQGIPMPSKTLAKKAVALKMCEMLHKAGELDEQLMPVGKELFILEEEDNTEWSEEDVSGEARPGTTKRKQYYVKKIASALLQSHPKIKNNLIYILNLKLTKPISDDQNTRGRKIYDPEENNSTFGLVTCNEIPQIPQFPVYTRSGEVTVSISLLKENVEFTEEELSKFQRFP</sequence>
<dbReference type="Pfam" id="PF00271">
    <property type="entry name" value="Helicase_C"/>
    <property type="match status" value="1"/>
</dbReference>
<evidence type="ECO:0000256" key="9">
    <source>
        <dbReference type="PROSITE-ProRule" id="PRU00657"/>
    </source>
</evidence>
<dbReference type="CDD" id="cd15903">
    <property type="entry name" value="Dicer_PBD"/>
    <property type="match status" value="1"/>
</dbReference>
<dbReference type="InterPro" id="IPR048513">
    <property type="entry name" value="Dicer_PBD"/>
</dbReference>
<name>A0ABQ9EY61_TEGGR</name>
<dbReference type="Pfam" id="PF20931">
    <property type="entry name" value="Dicer_platform"/>
    <property type="match status" value="1"/>
</dbReference>
<keyword evidence="7" id="KW-0943">RNA-mediated gene silencing</keyword>
<dbReference type="Proteomes" id="UP001217089">
    <property type="component" value="Unassembled WGS sequence"/>
</dbReference>